<sequence>MTYTQKDLISTQNLTKEDIFSFLNLADKFKNLNKQPNKKDNLLVGKTVINVFFENSTRTRTSFEIAAKRLGADAINFVGSNSSTKKGETLIDTIKNLEAMRSDIFVVRHDCSGVAKFIAENTDVCVVNAGDGLNEHPSQALLDLYTIREQRGNLDNLTVAIIGDVFHSRVARSNIWAMQTLGIKLKIFAPPIMMPQGMEALGCQICKSMEEAIERSDVLIMLRIQLERQDGSAKFPSIREYSKYFGLTKKKMQHAKDGLMILHPGPINRGVEVDSNVADDKRFSHILNQVENGVAIRMAILSTLDQNRYKGK</sequence>
<dbReference type="EC" id="2.1.3.2" evidence="7"/>
<evidence type="ECO:0000256" key="3">
    <source>
        <dbReference type="ARBA" id="ARBA00022679"/>
    </source>
</evidence>
<comment type="subunit">
    <text evidence="7">Heterododecamer (2C3:3R2) of six catalytic PyrB chains organized as two trimers (C3), and six regulatory PyrI chains organized as three dimers (R2).</text>
</comment>
<organism evidence="10 11">
    <name type="scientific">Campylobacter sputorum subsp. sputorum</name>
    <dbReference type="NCBI Taxonomy" id="32024"/>
    <lineage>
        <taxon>Bacteria</taxon>
        <taxon>Pseudomonadati</taxon>
        <taxon>Campylobacterota</taxon>
        <taxon>Epsilonproteobacteria</taxon>
        <taxon>Campylobacterales</taxon>
        <taxon>Campylobacteraceae</taxon>
        <taxon>Campylobacter</taxon>
    </lineage>
</organism>
<dbReference type="GO" id="GO:0004070">
    <property type="term" value="F:aspartate carbamoyltransferase activity"/>
    <property type="evidence" value="ECO:0007669"/>
    <property type="project" value="UniProtKB-UniRule"/>
</dbReference>
<evidence type="ECO:0000313" key="10">
    <source>
        <dbReference type="EMBL" id="SUX10703.1"/>
    </source>
</evidence>
<dbReference type="EMBL" id="UFVD01000001">
    <property type="protein sequence ID" value="SUX10703.1"/>
    <property type="molecule type" value="Genomic_DNA"/>
</dbReference>
<protein>
    <recommendedName>
        <fullName evidence="7">Aspartate carbamoyltransferase</fullName>
        <ecNumber evidence="7">2.1.3.2</ecNumber>
    </recommendedName>
    <alternativeName>
        <fullName evidence="7">Aspartate transcarbamylase</fullName>
        <shortName evidence="7">ATCase</shortName>
    </alternativeName>
</protein>
<dbReference type="PROSITE" id="PS00097">
    <property type="entry name" value="CARBAMOYLTRANSFERASE"/>
    <property type="match status" value="1"/>
</dbReference>
<gene>
    <name evidence="7 10" type="primary">pyrB</name>
    <name evidence="10" type="ORF">NCTC12475_00910</name>
</gene>
<dbReference type="UniPathway" id="UPA00070">
    <property type="reaction ID" value="UER00116"/>
</dbReference>
<feature type="binding site" evidence="7">
    <location>
        <position position="136"/>
    </location>
    <ligand>
        <name>carbamoyl phosphate</name>
        <dbReference type="ChEBI" id="CHEBI:58228"/>
    </ligand>
</feature>
<name>A0A381DJ28_9BACT</name>
<dbReference type="GO" id="GO:0044205">
    <property type="term" value="P:'de novo' UMP biosynthetic process"/>
    <property type="evidence" value="ECO:0007669"/>
    <property type="project" value="UniProtKB-UniRule"/>
</dbReference>
<feature type="binding site" evidence="7">
    <location>
        <position position="108"/>
    </location>
    <ligand>
        <name>carbamoyl phosphate</name>
        <dbReference type="ChEBI" id="CHEBI:58228"/>
    </ligand>
</feature>
<dbReference type="Pfam" id="PF02729">
    <property type="entry name" value="OTCace_N"/>
    <property type="match status" value="1"/>
</dbReference>
<evidence type="ECO:0000259" key="8">
    <source>
        <dbReference type="Pfam" id="PF00185"/>
    </source>
</evidence>
<comment type="catalytic activity">
    <reaction evidence="6 7">
        <text>carbamoyl phosphate + L-aspartate = N-carbamoyl-L-aspartate + phosphate + H(+)</text>
        <dbReference type="Rhea" id="RHEA:20013"/>
        <dbReference type="ChEBI" id="CHEBI:15378"/>
        <dbReference type="ChEBI" id="CHEBI:29991"/>
        <dbReference type="ChEBI" id="CHEBI:32814"/>
        <dbReference type="ChEBI" id="CHEBI:43474"/>
        <dbReference type="ChEBI" id="CHEBI:58228"/>
        <dbReference type="EC" id="2.1.3.2"/>
    </reaction>
</comment>
<dbReference type="GO" id="GO:0005829">
    <property type="term" value="C:cytosol"/>
    <property type="evidence" value="ECO:0007669"/>
    <property type="project" value="TreeGrafter"/>
</dbReference>
<dbReference type="InterPro" id="IPR036901">
    <property type="entry name" value="Asp/Orn_carbamoylTrfase_sf"/>
</dbReference>
<comment type="function">
    <text evidence="5 7">Catalyzes the condensation of carbamoyl phosphate and aspartate to form carbamoyl aspartate and inorganic phosphate, the committed step in the de novo pyrimidine nucleotide biosynthesis pathway.</text>
</comment>
<dbReference type="GO" id="GO:0006207">
    <property type="term" value="P:'de novo' pyrimidine nucleobase biosynthetic process"/>
    <property type="evidence" value="ECO:0007669"/>
    <property type="project" value="InterPro"/>
</dbReference>
<feature type="binding site" evidence="7">
    <location>
        <position position="169"/>
    </location>
    <ligand>
        <name>L-aspartate</name>
        <dbReference type="ChEBI" id="CHEBI:29991"/>
    </ligand>
</feature>
<keyword evidence="3 7" id="KW-0808">Transferase</keyword>
<dbReference type="NCBIfam" id="TIGR00670">
    <property type="entry name" value="asp_carb_tr"/>
    <property type="match status" value="1"/>
</dbReference>
<evidence type="ECO:0000256" key="5">
    <source>
        <dbReference type="ARBA" id="ARBA00043884"/>
    </source>
</evidence>
<dbReference type="PANTHER" id="PTHR45753">
    <property type="entry name" value="ORNITHINE CARBAMOYLTRANSFERASE, MITOCHONDRIAL"/>
    <property type="match status" value="1"/>
</dbReference>
<dbReference type="PRINTS" id="PR00101">
    <property type="entry name" value="ATCASE"/>
</dbReference>
<dbReference type="STRING" id="32024.GCA_000788295_01840"/>
<dbReference type="InterPro" id="IPR006131">
    <property type="entry name" value="Asp_carbamoyltransf_Asp/Orn-bd"/>
</dbReference>
<evidence type="ECO:0000256" key="2">
    <source>
        <dbReference type="ARBA" id="ARBA00008896"/>
    </source>
</evidence>
<feature type="binding site" evidence="7">
    <location>
        <position position="86"/>
    </location>
    <ligand>
        <name>L-aspartate</name>
        <dbReference type="ChEBI" id="CHEBI:29991"/>
    </ligand>
</feature>
<comment type="pathway">
    <text evidence="1 7">Pyrimidine metabolism; UMP biosynthesis via de novo pathway; (S)-dihydroorotate from bicarbonate: step 2/3.</text>
</comment>
<dbReference type="InterPro" id="IPR006132">
    <property type="entry name" value="Asp/Orn_carbamoyltranf_P-bd"/>
</dbReference>
<evidence type="ECO:0000256" key="1">
    <source>
        <dbReference type="ARBA" id="ARBA00004852"/>
    </source>
</evidence>
<dbReference type="GeneID" id="93091336"/>
<feature type="domain" description="Aspartate/ornithine carbamoyltransferase carbamoyl-P binding" evidence="9">
    <location>
        <begin position="6"/>
        <end position="149"/>
    </location>
</feature>
<keyword evidence="4 7" id="KW-0665">Pyrimidine biosynthesis</keyword>
<evidence type="ECO:0000256" key="6">
    <source>
        <dbReference type="ARBA" id="ARBA00048859"/>
    </source>
</evidence>
<feature type="domain" description="Aspartate/ornithine carbamoyltransferase Asp/Orn-binding" evidence="8">
    <location>
        <begin position="156"/>
        <end position="303"/>
    </location>
</feature>
<evidence type="ECO:0000259" key="9">
    <source>
        <dbReference type="Pfam" id="PF02729"/>
    </source>
</evidence>
<dbReference type="Pfam" id="PF00185">
    <property type="entry name" value="OTCace"/>
    <property type="match status" value="1"/>
</dbReference>
<dbReference type="SUPFAM" id="SSF53671">
    <property type="entry name" value="Aspartate/ornithine carbamoyltransferase"/>
    <property type="match status" value="1"/>
</dbReference>
<dbReference type="AlphaFoldDB" id="A0A381DJ28"/>
<feature type="binding site" evidence="7">
    <location>
        <position position="59"/>
    </location>
    <ligand>
        <name>carbamoyl phosphate</name>
        <dbReference type="ChEBI" id="CHEBI:58228"/>
    </ligand>
</feature>
<reference evidence="10 11" key="1">
    <citation type="submission" date="2018-06" db="EMBL/GenBank/DDBJ databases">
        <authorList>
            <consortium name="Pathogen Informatics"/>
            <person name="Doyle S."/>
        </authorList>
    </citation>
    <scope>NUCLEOTIDE SEQUENCE [LARGE SCALE GENOMIC DNA]</scope>
    <source>
        <strain evidence="10 11">NCTC12475</strain>
    </source>
</reference>
<dbReference type="HAMAP" id="MF_00001">
    <property type="entry name" value="Asp_carb_tr"/>
    <property type="match status" value="1"/>
</dbReference>
<feature type="binding site" evidence="7">
    <location>
        <position position="266"/>
    </location>
    <ligand>
        <name>carbamoyl phosphate</name>
        <dbReference type="ChEBI" id="CHEBI:58228"/>
    </ligand>
</feature>
<dbReference type="Proteomes" id="UP000254920">
    <property type="component" value="Unassembled WGS sequence"/>
</dbReference>
<feature type="binding site" evidence="7">
    <location>
        <position position="58"/>
    </location>
    <ligand>
        <name>carbamoyl phosphate</name>
        <dbReference type="ChEBI" id="CHEBI:58228"/>
    </ligand>
</feature>
<dbReference type="PRINTS" id="PR00100">
    <property type="entry name" value="AOTCASE"/>
</dbReference>
<dbReference type="NCBIfam" id="NF002032">
    <property type="entry name" value="PRK00856.1"/>
    <property type="match status" value="1"/>
</dbReference>
<accession>A0A381DJ28</accession>
<dbReference type="InterPro" id="IPR006130">
    <property type="entry name" value="Asp/Orn_carbamoylTrfase"/>
</dbReference>
<dbReference type="GO" id="GO:0006520">
    <property type="term" value="P:amino acid metabolic process"/>
    <property type="evidence" value="ECO:0007669"/>
    <property type="project" value="InterPro"/>
</dbReference>
<dbReference type="GO" id="GO:0016597">
    <property type="term" value="F:amino acid binding"/>
    <property type="evidence" value="ECO:0007669"/>
    <property type="project" value="InterPro"/>
</dbReference>
<proteinExistence type="inferred from homology"/>
<comment type="similarity">
    <text evidence="2 7">Belongs to the aspartate/ornithine carbamoyltransferase superfamily. ATCase family.</text>
</comment>
<evidence type="ECO:0000256" key="7">
    <source>
        <dbReference type="HAMAP-Rule" id="MF_00001"/>
    </source>
</evidence>
<feature type="binding site" evidence="7">
    <location>
        <position position="265"/>
    </location>
    <ligand>
        <name>carbamoyl phosphate</name>
        <dbReference type="ChEBI" id="CHEBI:58228"/>
    </ligand>
</feature>
<evidence type="ECO:0000256" key="4">
    <source>
        <dbReference type="ARBA" id="ARBA00022975"/>
    </source>
</evidence>
<dbReference type="InterPro" id="IPR002082">
    <property type="entry name" value="Asp_carbamoyltransf"/>
</dbReference>
<keyword evidence="11" id="KW-1185">Reference proteome</keyword>
<feature type="binding site" evidence="7">
    <location>
        <position position="223"/>
    </location>
    <ligand>
        <name>L-aspartate</name>
        <dbReference type="ChEBI" id="CHEBI:29991"/>
    </ligand>
</feature>
<dbReference type="RefSeq" id="WP_089183084.1">
    <property type="nucleotide sequence ID" value="NZ_CP043427.1"/>
</dbReference>
<dbReference type="PANTHER" id="PTHR45753:SF6">
    <property type="entry name" value="ASPARTATE CARBAMOYLTRANSFERASE"/>
    <property type="match status" value="1"/>
</dbReference>
<feature type="binding site" evidence="7">
    <location>
        <position position="139"/>
    </location>
    <ligand>
        <name>carbamoyl phosphate</name>
        <dbReference type="ChEBI" id="CHEBI:58228"/>
    </ligand>
</feature>
<dbReference type="Gene3D" id="3.40.50.1370">
    <property type="entry name" value="Aspartate/ornithine carbamoyltransferase"/>
    <property type="match status" value="2"/>
</dbReference>
<dbReference type="OrthoDB" id="9774690at2"/>
<evidence type="ECO:0000313" key="11">
    <source>
        <dbReference type="Proteomes" id="UP000254920"/>
    </source>
</evidence>